<proteinExistence type="predicted"/>
<evidence type="ECO:0000256" key="3">
    <source>
        <dbReference type="ARBA" id="ARBA00023015"/>
    </source>
</evidence>
<dbReference type="RefSeq" id="WP_142817576.1">
    <property type="nucleotide sequence ID" value="NZ_CP035503.1"/>
</dbReference>
<keyword evidence="4 7" id="KW-0238">DNA-binding</keyword>
<evidence type="ECO:0000256" key="2">
    <source>
        <dbReference type="ARBA" id="ARBA00023012"/>
    </source>
</evidence>
<dbReference type="KEGG" id="rhf:EUB48_03145"/>
<keyword evidence="1 6" id="KW-0597">Phosphoprotein</keyword>
<dbReference type="PROSITE" id="PS51755">
    <property type="entry name" value="OMPR_PHOB"/>
    <property type="match status" value="1"/>
</dbReference>
<dbReference type="CDD" id="cd00383">
    <property type="entry name" value="trans_reg_C"/>
    <property type="match status" value="1"/>
</dbReference>
<dbReference type="FunFam" id="1.10.10.10:FF:000058">
    <property type="entry name" value="DNA-binding response OmpR family regulator"/>
    <property type="match status" value="1"/>
</dbReference>
<dbReference type="Proteomes" id="UP000316798">
    <property type="component" value="Chromosome"/>
</dbReference>
<evidence type="ECO:0000256" key="6">
    <source>
        <dbReference type="PROSITE-ProRule" id="PRU00169"/>
    </source>
</evidence>
<evidence type="ECO:0000256" key="1">
    <source>
        <dbReference type="ARBA" id="ARBA00022553"/>
    </source>
</evidence>
<evidence type="ECO:0000313" key="11">
    <source>
        <dbReference type="Proteomes" id="UP000316798"/>
    </source>
</evidence>
<dbReference type="OrthoDB" id="9802426at2"/>
<protein>
    <submittedName>
        <fullName evidence="10">Response regulator transcription factor</fullName>
    </submittedName>
</protein>
<evidence type="ECO:0000256" key="5">
    <source>
        <dbReference type="ARBA" id="ARBA00023163"/>
    </source>
</evidence>
<dbReference type="PANTHER" id="PTHR48111">
    <property type="entry name" value="REGULATOR OF RPOS"/>
    <property type="match status" value="1"/>
</dbReference>
<dbReference type="Pfam" id="PF00072">
    <property type="entry name" value="Response_reg"/>
    <property type="match status" value="1"/>
</dbReference>
<feature type="DNA-binding region" description="OmpR/PhoB-type" evidence="7">
    <location>
        <begin position="126"/>
        <end position="223"/>
    </location>
</feature>
<dbReference type="InterPro" id="IPR011006">
    <property type="entry name" value="CheY-like_superfamily"/>
</dbReference>
<feature type="modified residue" description="4-aspartylphosphate" evidence="6">
    <location>
        <position position="51"/>
    </location>
</feature>
<dbReference type="Gene3D" id="3.40.50.2300">
    <property type="match status" value="1"/>
</dbReference>
<dbReference type="InterPro" id="IPR001789">
    <property type="entry name" value="Sig_transdc_resp-reg_receiver"/>
</dbReference>
<organism evidence="10 11">
    <name type="scientific">Rhodoferax sediminis</name>
    <dbReference type="NCBI Taxonomy" id="2509614"/>
    <lineage>
        <taxon>Bacteria</taxon>
        <taxon>Pseudomonadati</taxon>
        <taxon>Pseudomonadota</taxon>
        <taxon>Betaproteobacteria</taxon>
        <taxon>Burkholderiales</taxon>
        <taxon>Comamonadaceae</taxon>
        <taxon>Rhodoferax</taxon>
    </lineage>
</organism>
<dbReference type="GO" id="GO:0000976">
    <property type="term" value="F:transcription cis-regulatory region binding"/>
    <property type="evidence" value="ECO:0007669"/>
    <property type="project" value="TreeGrafter"/>
</dbReference>
<dbReference type="InterPro" id="IPR036388">
    <property type="entry name" value="WH-like_DNA-bd_sf"/>
</dbReference>
<dbReference type="EMBL" id="CP035503">
    <property type="protein sequence ID" value="QDL36405.1"/>
    <property type="molecule type" value="Genomic_DNA"/>
</dbReference>
<evidence type="ECO:0000259" key="9">
    <source>
        <dbReference type="PROSITE" id="PS51755"/>
    </source>
</evidence>
<dbReference type="Gene3D" id="1.10.10.10">
    <property type="entry name" value="Winged helix-like DNA-binding domain superfamily/Winged helix DNA-binding domain"/>
    <property type="match status" value="1"/>
</dbReference>
<reference evidence="10 11" key="1">
    <citation type="submission" date="2019-01" db="EMBL/GenBank/DDBJ databases">
        <title>Genomic insights into a novel species Rhodoferax sp.</title>
        <authorList>
            <person name="Jin L."/>
        </authorList>
    </citation>
    <scope>NUCLEOTIDE SEQUENCE [LARGE SCALE GENOMIC DNA]</scope>
    <source>
        <strain evidence="10 11">CHu59-6-5</strain>
    </source>
</reference>
<dbReference type="GO" id="GO:0000156">
    <property type="term" value="F:phosphorelay response regulator activity"/>
    <property type="evidence" value="ECO:0007669"/>
    <property type="project" value="TreeGrafter"/>
</dbReference>
<dbReference type="PANTHER" id="PTHR48111:SF22">
    <property type="entry name" value="REGULATOR OF RPOS"/>
    <property type="match status" value="1"/>
</dbReference>
<evidence type="ECO:0000259" key="8">
    <source>
        <dbReference type="PROSITE" id="PS50110"/>
    </source>
</evidence>
<feature type="domain" description="OmpR/PhoB-type" evidence="9">
    <location>
        <begin position="126"/>
        <end position="223"/>
    </location>
</feature>
<dbReference type="GO" id="GO:0006355">
    <property type="term" value="P:regulation of DNA-templated transcription"/>
    <property type="evidence" value="ECO:0007669"/>
    <property type="project" value="InterPro"/>
</dbReference>
<dbReference type="SMART" id="SM00448">
    <property type="entry name" value="REC"/>
    <property type="match status" value="1"/>
</dbReference>
<sequence length="226" mass="24445">MRLLIVEDNPDILANLYGFLEPLGYVLDSARNGSAGLALASKGTYDAIVLDLMLPGLDGLDVCGRLRAVFGCATPVLILTARDTVEDKVAGFGCGADDYLVKPFSMIELEVRLKALIRRARGNHVTTALRVGALTFDPATFQATRAGTQLQLTPTGYKLLAALMRAAPAVVSRDNLEREVWGDDRPDSDALRTHIHSLRVVLDKPFAIPMLKTLPGIGYRLTAAQE</sequence>
<keyword evidence="11" id="KW-1185">Reference proteome</keyword>
<dbReference type="GO" id="GO:0005829">
    <property type="term" value="C:cytosol"/>
    <property type="evidence" value="ECO:0007669"/>
    <property type="project" value="TreeGrafter"/>
</dbReference>
<dbReference type="GO" id="GO:0032993">
    <property type="term" value="C:protein-DNA complex"/>
    <property type="evidence" value="ECO:0007669"/>
    <property type="project" value="TreeGrafter"/>
</dbReference>
<dbReference type="InterPro" id="IPR039420">
    <property type="entry name" value="WalR-like"/>
</dbReference>
<evidence type="ECO:0000256" key="7">
    <source>
        <dbReference type="PROSITE-ProRule" id="PRU01091"/>
    </source>
</evidence>
<dbReference type="InterPro" id="IPR001867">
    <property type="entry name" value="OmpR/PhoB-type_DNA-bd"/>
</dbReference>
<dbReference type="AlphaFoldDB" id="A0A515D7L5"/>
<name>A0A515D7L5_9BURK</name>
<keyword evidence="2" id="KW-0902">Two-component regulatory system</keyword>
<dbReference type="SMART" id="SM00862">
    <property type="entry name" value="Trans_reg_C"/>
    <property type="match status" value="1"/>
</dbReference>
<keyword evidence="3" id="KW-0805">Transcription regulation</keyword>
<accession>A0A515D7L5</accession>
<evidence type="ECO:0000256" key="4">
    <source>
        <dbReference type="ARBA" id="ARBA00023125"/>
    </source>
</evidence>
<dbReference type="Pfam" id="PF00486">
    <property type="entry name" value="Trans_reg_C"/>
    <property type="match status" value="1"/>
</dbReference>
<gene>
    <name evidence="10" type="ORF">EUB48_03145</name>
</gene>
<dbReference type="SUPFAM" id="SSF52172">
    <property type="entry name" value="CheY-like"/>
    <property type="match status" value="1"/>
</dbReference>
<feature type="domain" description="Response regulatory" evidence="8">
    <location>
        <begin position="2"/>
        <end position="117"/>
    </location>
</feature>
<dbReference type="Gene3D" id="6.10.250.690">
    <property type="match status" value="1"/>
</dbReference>
<dbReference type="PROSITE" id="PS50110">
    <property type="entry name" value="RESPONSE_REGULATORY"/>
    <property type="match status" value="1"/>
</dbReference>
<keyword evidence="5" id="KW-0804">Transcription</keyword>
<evidence type="ECO:0000313" key="10">
    <source>
        <dbReference type="EMBL" id="QDL36405.1"/>
    </source>
</evidence>